<dbReference type="InterPro" id="IPR001478">
    <property type="entry name" value="PDZ"/>
</dbReference>
<dbReference type="SUPFAM" id="SSF50156">
    <property type="entry name" value="PDZ domain-like"/>
    <property type="match status" value="1"/>
</dbReference>
<dbReference type="PANTHER" id="PTHR22939">
    <property type="entry name" value="SERINE PROTEASE FAMILY S1C HTRA-RELATED"/>
    <property type="match status" value="1"/>
</dbReference>
<reference evidence="4 5" key="1">
    <citation type="journal article" date="2015" name="Microbiome">
        <title>Genomic resolution of linkages in carbon, nitrogen, and sulfur cycling among widespread estuary sediment bacteria.</title>
        <authorList>
            <person name="Baker B.J."/>
            <person name="Lazar C.S."/>
            <person name="Teske A.P."/>
            <person name="Dick G.J."/>
        </authorList>
    </citation>
    <scope>NUCLEOTIDE SEQUENCE [LARGE SCALE GENOMIC DNA]</scope>
    <source>
        <strain evidence="4">SM23_60</strain>
    </source>
</reference>
<dbReference type="Gene3D" id="2.30.42.10">
    <property type="match status" value="1"/>
</dbReference>
<feature type="domain" description="PDZ" evidence="3">
    <location>
        <begin position="15"/>
        <end position="114"/>
    </location>
</feature>
<dbReference type="PANTHER" id="PTHR22939:SF129">
    <property type="entry name" value="SERINE PROTEASE HTRA2, MITOCHONDRIAL"/>
    <property type="match status" value="1"/>
</dbReference>
<evidence type="ECO:0000313" key="4">
    <source>
        <dbReference type="EMBL" id="KPK69498.1"/>
    </source>
</evidence>
<organism evidence="4 5">
    <name type="scientific">candidate division WOR_3 bacterium SM23_60</name>
    <dbReference type="NCBI Taxonomy" id="1703780"/>
    <lineage>
        <taxon>Bacteria</taxon>
        <taxon>Bacteria division WOR-3</taxon>
    </lineage>
</organism>
<keyword evidence="2" id="KW-0175">Coiled coil</keyword>
<dbReference type="Pfam" id="PF13180">
    <property type="entry name" value="PDZ_2"/>
    <property type="match status" value="1"/>
</dbReference>
<dbReference type="EMBL" id="LJUO01000124">
    <property type="protein sequence ID" value="KPK69498.1"/>
    <property type="molecule type" value="Genomic_DNA"/>
</dbReference>
<dbReference type="Proteomes" id="UP000051096">
    <property type="component" value="Unassembled WGS sequence"/>
</dbReference>
<evidence type="ECO:0000256" key="2">
    <source>
        <dbReference type="SAM" id="Coils"/>
    </source>
</evidence>
<sequence length="171" mass="19410">MLKTLFVIMLAVPLLLWADETTVGYLGVHLDNLSDAMKKALDLDYGVLVEKVVEESPAEKGGIEVGDVILKIDDNDIKDYGDLKAVVRERPNERVAMRIRRSGKTMTKNIELGEKERTKIELDLDIPDLEELENVLVIKKGELEEELKNLKEELEGLKLELKALKEDLKKK</sequence>
<evidence type="ECO:0000256" key="1">
    <source>
        <dbReference type="ARBA" id="ARBA00010541"/>
    </source>
</evidence>
<accession>A0A0S8GCX8</accession>
<dbReference type="SMART" id="SM00228">
    <property type="entry name" value="PDZ"/>
    <property type="match status" value="1"/>
</dbReference>
<dbReference type="AlphaFoldDB" id="A0A0S8GCX8"/>
<comment type="similarity">
    <text evidence="1">Belongs to the peptidase S1C family.</text>
</comment>
<evidence type="ECO:0000259" key="3">
    <source>
        <dbReference type="PROSITE" id="PS50106"/>
    </source>
</evidence>
<evidence type="ECO:0000313" key="5">
    <source>
        <dbReference type="Proteomes" id="UP000051096"/>
    </source>
</evidence>
<name>A0A0S8GCX8_UNCW3</name>
<comment type="caution">
    <text evidence="4">The sequence shown here is derived from an EMBL/GenBank/DDBJ whole genome shotgun (WGS) entry which is preliminary data.</text>
</comment>
<feature type="coiled-coil region" evidence="2">
    <location>
        <begin position="129"/>
        <end position="171"/>
    </location>
</feature>
<dbReference type="PROSITE" id="PS50106">
    <property type="entry name" value="PDZ"/>
    <property type="match status" value="1"/>
</dbReference>
<protein>
    <recommendedName>
        <fullName evidence="3">PDZ domain-containing protein</fullName>
    </recommendedName>
</protein>
<dbReference type="InterPro" id="IPR036034">
    <property type="entry name" value="PDZ_sf"/>
</dbReference>
<proteinExistence type="inferred from homology"/>
<gene>
    <name evidence="4" type="ORF">AMJ87_10415</name>
</gene>